<dbReference type="InterPro" id="IPR029787">
    <property type="entry name" value="Nucleotide_cyclase"/>
</dbReference>
<evidence type="ECO:0000256" key="1">
    <source>
        <dbReference type="ARBA" id="ARBA00001946"/>
    </source>
</evidence>
<dbReference type="PROSITE" id="PS50887">
    <property type="entry name" value="GGDEF"/>
    <property type="match status" value="1"/>
</dbReference>
<dbReference type="CDD" id="cd01949">
    <property type="entry name" value="GGDEF"/>
    <property type="match status" value="1"/>
</dbReference>
<protein>
    <recommendedName>
        <fullName evidence="3">diguanylate cyclase</fullName>
        <ecNumber evidence="3">2.7.7.65</ecNumber>
    </recommendedName>
</protein>
<accession>A0A4R6TX02</accession>
<dbReference type="InterPro" id="IPR050469">
    <property type="entry name" value="Diguanylate_Cyclase"/>
</dbReference>
<dbReference type="Pfam" id="PF00072">
    <property type="entry name" value="Response_reg"/>
    <property type="match status" value="1"/>
</dbReference>
<dbReference type="Gene3D" id="3.30.70.270">
    <property type="match status" value="1"/>
</dbReference>
<keyword evidence="5" id="KW-0597">Phosphoprotein</keyword>
<feature type="modified residue" description="4-aspartylphosphate" evidence="5">
    <location>
        <position position="58"/>
    </location>
</feature>
<evidence type="ECO:0000256" key="3">
    <source>
        <dbReference type="ARBA" id="ARBA00012528"/>
    </source>
</evidence>
<comment type="cofactor">
    <cofactor evidence="1">
        <name>Mg(2+)</name>
        <dbReference type="ChEBI" id="CHEBI:18420"/>
    </cofactor>
</comment>
<keyword evidence="9" id="KW-1185">Reference proteome</keyword>
<dbReference type="InterPro" id="IPR043128">
    <property type="entry name" value="Rev_trsase/Diguanyl_cyclase"/>
</dbReference>
<dbReference type="NCBIfam" id="TIGR00254">
    <property type="entry name" value="GGDEF"/>
    <property type="match status" value="1"/>
</dbReference>
<dbReference type="OrthoDB" id="9812260at2"/>
<evidence type="ECO:0000256" key="2">
    <source>
        <dbReference type="ARBA" id="ARBA00004533"/>
    </source>
</evidence>
<dbReference type="GO" id="GO:0052621">
    <property type="term" value="F:diguanylate cyclase activity"/>
    <property type="evidence" value="ECO:0007669"/>
    <property type="project" value="UniProtKB-EC"/>
</dbReference>
<dbReference type="Gene3D" id="3.40.50.2300">
    <property type="match status" value="1"/>
</dbReference>
<dbReference type="InterPro" id="IPR000160">
    <property type="entry name" value="GGDEF_dom"/>
</dbReference>
<dbReference type="GO" id="GO:0043709">
    <property type="term" value="P:cell adhesion involved in single-species biofilm formation"/>
    <property type="evidence" value="ECO:0007669"/>
    <property type="project" value="TreeGrafter"/>
</dbReference>
<dbReference type="GO" id="GO:0000160">
    <property type="term" value="P:phosphorelay signal transduction system"/>
    <property type="evidence" value="ECO:0007669"/>
    <property type="project" value="InterPro"/>
</dbReference>
<evidence type="ECO:0000256" key="4">
    <source>
        <dbReference type="ARBA" id="ARBA00034247"/>
    </source>
</evidence>
<dbReference type="InterPro" id="IPR001789">
    <property type="entry name" value="Sig_transdc_resp-reg_receiver"/>
</dbReference>
<dbReference type="SMART" id="SM00448">
    <property type="entry name" value="REC"/>
    <property type="match status" value="1"/>
</dbReference>
<dbReference type="Proteomes" id="UP000294575">
    <property type="component" value="Unassembled WGS sequence"/>
</dbReference>
<sequence length="310" mass="34600">MINLQPQTFTLLIVDDEKQNRLLLTELFRDEHKIILAKHGEQAIKLANEHLPDLILLDVLMPGMDGLATIRELKRNDATRNIPVMFITGLNSPDDEEQGLNLGAADYIGKPFHTAVVRARVRNQLQIVHQRRLLEQLASLDGLTGIPNRRHFDQAFEREWARCQRSGHPISLIMADVDHFKNYNDTLGHAAGDRVLQDIATLLSTCIQRPADVVARYGGEEFVILLPETPAAEAQQIAQRILERLSTKNTPHPQSATAPHITLSLGGVSFTPCRNEPDSAVLEQADAALYQAKAQGRNRWVWADVPSTSS</sequence>
<dbReference type="InterPro" id="IPR011006">
    <property type="entry name" value="CheY-like_superfamily"/>
</dbReference>
<comment type="catalytic activity">
    <reaction evidence="4">
        <text>2 GTP = 3',3'-c-di-GMP + 2 diphosphate</text>
        <dbReference type="Rhea" id="RHEA:24898"/>
        <dbReference type="ChEBI" id="CHEBI:33019"/>
        <dbReference type="ChEBI" id="CHEBI:37565"/>
        <dbReference type="ChEBI" id="CHEBI:58805"/>
        <dbReference type="EC" id="2.7.7.65"/>
    </reaction>
</comment>
<dbReference type="RefSeq" id="WP_101495971.1">
    <property type="nucleotide sequence ID" value="NZ_LNJZ01000003.1"/>
</dbReference>
<dbReference type="FunFam" id="3.30.70.270:FF:000001">
    <property type="entry name" value="Diguanylate cyclase domain protein"/>
    <property type="match status" value="1"/>
</dbReference>
<evidence type="ECO:0000256" key="5">
    <source>
        <dbReference type="PROSITE-ProRule" id="PRU00169"/>
    </source>
</evidence>
<dbReference type="SUPFAM" id="SSF55073">
    <property type="entry name" value="Nucleotide cyclase"/>
    <property type="match status" value="1"/>
</dbReference>
<organism evidence="8 9">
    <name type="scientific">Thiopseudomonas denitrificans</name>
    <dbReference type="NCBI Taxonomy" id="1501432"/>
    <lineage>
        <taxon>Bacteria</taxon>
        <taxon>Pseudomonadati</taxon>
        <taxon>Pseudomonadota</taxon>
        <taxon>Gammaproteobacteria</taxon>
        <taxon>Pseudomonadales</taxon>
        <taxon>Pseudomonadaceae</taxon>
        <taxon>Thiopseudomonas</taxon>
    </lineage>
</organism>
<evidence type="ECO:0000313" key="9">
    <source>
        <dbReference type="Proteomes" id="UP000294575"/>
    </source>
</evidence>
<dbReference type="Pfam" id="PF00990">
    <property type="entry name" value="GGDEF"/>
    <property type="match status" value="1"/>
</dbReference>
<dbReference type="EMBL" id="SNYK01000006">
    <property type="protein sequence ID" value="TDQ37806.1"/>
    <property type="molecule type" value="Genomic_DNA"/>
</dbReference>
<dbReference type="GO" id="GO:1902201">
    <property type="term" value="P:negative regulation of bacterial-type flagellum-dependent cell motility"/>
    <property type="evidence" value="ECO:0007669"/>
    <property type="project" value="TreeGrafter"/>
</dbReference>
<comment type="subcellular location">
    <subcellularLocation>
        <location evidence="2">Cell inner membrane</location>
    </subcellularLocation>
</comment>
<dbReference type="PANTHER" id="PTHR45138">
    <property type="entry name" value="REGULATORY COMPONENTS OF SENSORY TRANSDUCTION SYSTEM"/>
    <property type="match status" value="1"/>
</dbReference>
<dbReference type="AlphaFoldDB" id="A0A4R6TX02"/>
<feature type="domain" description="Response regulatory" evidence="6">
    <location>
        <begin position="10"/>
        <end position="125"/>
    </location>
</feature>
<evidence type="ECO:0000259" key="7">
    <source>
        <dbReference type="PROSITE" id="PS50887"/>
    </source>
</evidence>
<feature type="domain" description="GGDEF" evidence="7">
    <location>
        <begin position="168"/>
        <end position="305"/>
    </location>
</feature>
<dbReference type="PANTHER" id="PTHR45138:SF9">
    <property type="entry name" value="DIGUANYLATE CYCLASE DGCM-RELATED"/>
    <property type="match status" value="1"/>
</dbReference>
<evidence type="ECO:0000313" key="8">
    <source>
        <dbReference type="EMBL" id="TDQ37806.1"/>
    </source>
</evidence>
<dbReference type="GO" id="GO:0005886">
    <property type="term" value="C:plasma membrane"/>
    <property type="evidence" value="ECO:0007669"/>
    <property type="project" value="UniProtKB-SubCell"/>
</dbReference>
<evidence type="ECO:0000259" key="6">
    <source>
        <dbReference type="PROSITE" id="PS50110"/>
    </source>
</evidence>
<comment type="caution">
    <text evidence="8">The sequence shown here is derived from an EMBL/GenBank/DDBJ whole genome shotgun (WGS) entry which is preliminary data.</text>
</comment>
<dbReference type="SUPFAM" id="SSF52172">
    <property type="entry name" value="CheY-like"/>
    <property type="match status" value="1"/>
</dbReference>
<dbReference type="SMART" id="SM00267">
    <property type="entry name" value="GGDEF"/>
    <property type="match status" value="1"/>
</dbReference>
<reference evidence="8 9" key="1">
    <citation type="submission" date="2019-03" db="EMBL/GenBank/DDBJ databases">
        <title>Genomic Encyclopedia of Type Strains, Phase IV (KMG-IV): sequencing the most valuable type-strain genomes for metagenomic binning, comparative biology and taxonomic classification.</title>
        <authorList>
            <person name="Goeker M."/>
        </authorList>
    </citation>
    <scope>NUCLEOTIDE SEQUENCE [LARGE SCALE GENOMIC DNA]</scope>
    <source>
        <strain evidence="8 9">DSM 28679</strain>
    </source>
</reference>
<name>A0A4R6TX02_9GAMM</name>
<gene>
    <name evidence="8" type="ORF">DFQ45_10632</name>
</gene>
<dbReference type="PROSITE" id="PS50110">
    <property type="entry name" value="RESPONSE_REGULATORY"/>
    <property type="match status" value="1"/>
</dbReference>
<dbReference type="EC" id="2.7.7.65" evidence="3"/>
<proteinExistence type="predicted"/>